<evidence type="ECO:0000256" key="12">
    <source>
        <dbReference type="ARBA" id="ARBA00023128"/>
    </source>
</evidence>
<feature type="region of interest" description="Disordered" evidence="18">
    <location>
        <begin position="358"/>
        <end position="378"/>
    </location>
</feature>
<dbReference type="GO" id="GO:0005758">
    <property type="term" value="C:mitochondrial intermembrane space"/>
    <property type="evidence" value="ECO:0007669"/>
    <property type="project" value="UniProtKB-SubCell"/>
</dbReference>
<dbReference type="InterPro" id="IPR000375">
    <property type="entry name" value="Dynamin_stalk"/>
</dbReference>
<dbReference type="EC" id="3.6.5.5" evidence="3"/>
<reference evidence="21 22" key="1">
    <citation type="journal article" date="2014" name="PLoS ONE">
        <title>De novo Genome Assembly of the Fungal Plant Pathogen Pyrenophora semeniperda.</title>
        <authorList>
            <person name="Soliai M.M."/>
            <person name="Meyer S.E."/>
            <person name="Udall J.A."/>
            <person name="Elzinga D.E."/>
            <person name="Hermansen R.A."/>
            <person name="Bodily P.M."/>
            <person name="Hart A.A."/>
            <person name="Coleman C.E."/>
        </authorList>
    </citation>
    <scope>NUCLEOTIDE SEQUENCE [LARGE SCALE GENOMIC DNA]</scope>
    <source>
        <strain evidence="21 22">CCB06</strain>
        <tissue evidence="21">Mycelium</tissue>
    </source>
</reference>
<name>A0A3M7M9R7_9PLEO</name>
<feature type="domain" description="Dynamin-type G" evidence="20">
    <location>
        <begin position="628"/>
        <end position="903"/>
    </location>
</feature>
<evidence type="ECO:0000259" key="19">
    <source>
        <dbReference type="PROSITE" id="PS51388"/>
    </source>
</evidence>
<evidence type="ECO:0000256" key="10">
    <source>
        <dbReference type="ARBA" id="ARBA00022946"/>
    </source>
</evidence>
<keyword evidence="16" id="KW-0143">Chaperone</keyword>
<dbReference type="Pfam" id="PF00350">
    <property type="entry name" value="Dynamin_N"/>
    <property type="match status" value="1"/>
</dbReference>
<dbReference type="InterPro" id="IPR022812">
    <property type="entry name" value="Dynamin"/>
</dbReference>
<dbReference type="GO" id="GO:0003924">
    <property type="term" value="F:GTPase activity"/>
    <property type="evidence" value="ECO:0007669"/>
    <property type="project" value="InterPro"/>
</dbReference>
<keyword evidence="13" id="KW-0342">GTP-binding</keyword>
<gene>
    <name evidence="21" type="ORF">GMOD_00005708</name>
</gene>
<dbReference type="GO" id="GO:0005886">
    <property type="term" value="C:plasma membrane"/>
    <property type="evidence" value="ECO:0007669"/>
    <property type="project" value="TreeGrafter"/>
</dbReference>
<evidence type="ECO:0000256" key="9">
    <source>
        <dbReference type="ARBA" id="ARBA00022842"/>
    </source>
</evidence>
<comment type="catalytic activity">
    <reaction evidence="17">
        <text>GTP + H2O = GDP + phosphate + H(+)</text>
        <dbReference type="Rhea" id="RHEA:19669"/>
        <dbReference type="ChEBI" id="CHEBI:15377"/>
        <dbReference type="ChEBI" id="CHEBI:15378"/>
        <dbReference type="ChEBI" id="CHEBI:37565"/>
        <dbReference type="ChEBI" id="CHEBI:43474"/>
        <dbReference type="ChEBI" id="CHEBI:58189"/>
        <dbReference type="EC" id="3.6.5.5"/>
    </reaction>
</comment>
<dbReference type="InterPro" id="IPR030381">
    <property type="entry name" value="G_DYNAMIN_dom"/>
</dbReference>
<dbReference type="Pfam" id="PF01774">
    <property type="entry name" value="UreD"/>
    <property type="match status" value="1"/>
</dbReference>
<dbReference type="GO" id="GO:0005525">
    <property type="term" value="F:GTP binding"/>
    <property type="evidence" value="ECO:0007669"/>
    <property type="project" value="UniProtKB-KW"/>
</dbReference>
<dbReference type="FunFam" id="3.40.50.300:FF:000741">
    <property type="entry name" value="Putative mitochondrial dynamin GTPase"/>
    <property type="match status" value="1"/>
</dbReference>
<keyword evidence="15" id="KW-1015">Disulfide bond</keyword>
<dbReference type="Gene3D" id="3.40.50.300">
    <property type="entry name" value="P-loop containing nucleotide triphosphate hydrolases"/>
    <property type="match status" value="1"/>
</dbReference>
<dbReference type="InterPro" id="IPR045063">
    <property type="entry name" value="Dynamin_N"/>
</dbReference>
<keyword evidence="22" id="KW-1185">Reference proteome</keyword>
<evidence type="ECO:0000256" key="14">
    <source>
        <dbReference type="ARBA" id="ARBA00023136"/>
    </source>
</evidence>
<dbReference type="Pfam" id="PF24550">
    <property type="entry name" value="LIS_MGM1"/>
    <property type="match status" value="1"/>
</dbReference>
<dbReference type="GO" id="GO:0005743">
    <property type="term" value="C:mitochondrial inner membrane"/>
    <property type="evidence" value="ECO:0007669"/>
    <property type="project" value="UniProtKB-SubCell"/>
</dbReference>
<feature type="region of interest" description="Disordered" evidence="18">
    <location>
        <begin position="1289"/>
        <end position="1317"/>
    </location>
</feature>
<evidence type="ECO:0000256" key="15">
    <source>
        <dbReference type="ARBA" id="ARBA00023157"/>
    </source>
</evidence>
<dbReference type="PRINTS" id="PR00195">
    <property type="entry name" value="DYNAMIN"/>
</dbReference>
<proteinExistence type="inferred from homology"/>
<keyword evidence="4" id="KW-0812">Transmembrane</keyword>
<accession>A0A3M7M9R7</accession>
<keyword evidence="7" id="KW-0999">Mitochondrion inner membrane</keyword>
<feature type="compositionally biased region" description="Basic and acidic residues" evidence="18">
    <location>
        <begin position="1289"/>
        <end position="1310"/>
    </location>
</feature>
<evidence type="ECO:0000256" key="8">
    <source>
        <dbReference type="ARBA" id="ARBA00022801"/>
    </source>
</evidence>
<evidence type="ECO:0000313" key="22">
    <source>
        <dbReference type="Proteomes" id="UP000265663"/>
    </source>
</evidence>
<evidence type="ECO:0000256" key="16">
    <source>
        <dbReference type="ARBA" id="ARBA00023186"/>
    </source>
</evidence>
<evidence type="ECO:0000256" key="3">
    <source>
        <dbReference type="ARBA" id="ARBA00011980"/>
    </source>
</evidence>
<evidence type="ECO:0000256" key="7">
    <source>
        <dbReference type="ARBA" id="ARBA00022792"/>
    </source>
</evidence>
<evidence type="ECO:0000313" key="21">
    <source>
        <dbReference type="EMBL" id="RMZ71188.1"/>
    </source>
</evidence>
<keyword evidence="10" id="KW-0809">Transit peptide</keyword>
<evidence type="ECO:0000256" key="6">
    <source>
        <dbReference type="ARBA" id="ARBA00022741"/>
    </source>
</evidence>
<keyword evidence="5" id="KW-0479">Metal-binding</keyword>
<dbReference type="PROSITE" id="PS51718">
    <property type="entry name" value="G_DYNAMIN_2"/>
    <property type="match status" value="1"/>
</dbReference>
<evidence type="ECO:0000256" key="13">
    <source>
        <dbReference type="ARBA" id="ARBA00023134"/>
    </source>
</evidence>
<keyword evidence="6" id="KW-0547">Nucleotide-binding</keyword>
<feature type="compositionally biased region" description="Gly residues" evidence="18">
    <location>
        <begin position="552"/>
        <end position="561"/>
    </location>
</feature>
<comment type="subcellular location">
    <subcellularLocation>
        <location evidence="1">Mitochondrion inner membrane</location>
    </subcellularLocation>
    <subcellularLocation>
        <location evidence="2">Mitochondrion intermembrane space</location>
    </subcellularLocation>
</comment>
<keyword evidence="11" id="KW-1133">Transmembrane helix</keyword>
<dbReference type="InterPro" id="IPR056495">
    <property type="entry name" value="LIS_MGM1"/>
</dbReference>
<dbReference type="GO" id="GO:0061024">
    <property type="term" value="P:membrane organization"/>
    <property type="evidence" value="ECO:0007669"/>
    <property type="project" value="UniProtKB-ARBA"/>
</dbReference>
<evidence type="ECO:0000256" key="18">
    <source>
        <dbReference type="SAM" id="MobiDB-lite"/>
    </source>
</evidence>
<dbReference type="CDD" id="cd08771">
    <property type="entry name" value="DLP_1"/>
    <property type="match status" value="1"/>
</dbReference>
<dbReference type="GO" id="GO:0016151">
    <property type="term" value="F:nickel cation binding"/>
    <property type="evidence" value="ECO:0007669"/>
    <property type="project" value="InterPro"/>
</dbReference>
<protein>
    <recommendedName>
        <fullName evidence="3">dynamin GTPase</fullName>
        <ecNumber evidence="3">3.6.5.5</ecNumber>
    </recommendedName>
</protein>
<feature type="region of interest" description="Disordered" evidence="18">
    <location>
        <begin position="549"/>
        <end position="575"/>
    </location>
</feature>
<dbReference type="GO" id="GO:0031623">
    <property type="term" value="P:receptor internalization"/>
    <property type="evidence" value="ECO:0007669"/>
    <property type="project" value="TreeGrafter"/>
</dbReference>
<dbReference type="InterPro" id="IPR002669">
    <property type="entry name" value="UreD"/>
</dbReference>
<dbReference type="PROSITE" id="PS51388">
    <property type="entry name" value="GED"/>
    <property type="match status" value="1"/>
</dbReference>
<dbReference type="SMART" id="SM00053">
    <property type="entry name" value="DYNc"/>
    <property type="match status" value="1"/>
</dbReference>
<dbReference type="PANTHER" id="PTHR11566:SF212">
    <property type="entry name" value="DYNAMIN"/>
    <property type="match status" value="1"/>
</dbReference>
<dbReference type="HAMAP" id="MF_01384">
    <property type="entry name" value="UreD"/>
    <property type="match status" value="1"/>
</dbReference>
<dbReference type="InterPro" id="IPR020850">
    <property type="entry name" value="GED_dom"/>
</dbReference>
<keyword evidence="8" id="KW-0378">Hydrolase</keyword>
<dbReference type="InterPro" id="IPR027417">
    <property type="entry name" value="P-loop_NTPase"/>
</dbReference>
<evidence type="ECO:0000259" key="20">
    <source>
        <dbReference type="PROSITE" id="PS51718"/>
    </source>
</evidence>
<evidence type="ECO:0000256" key="2">
    <source>
        <dbReference type="ARBA" id="ARBA00004569"/>
    </source>
</evidence>
<dbReference type="GO" id="GO:0008017">
    <property type="term" value="F:microtubule binding"/>
    <property type="evidence" value="ECO:0007669"/>
    <property type="project" value="TreeGrafter"/>
</dbReference>
<evidence type="ECO:0000256" key="4">
    <source>
        <dbReference type="ARBA" id="ARBA00022692"/>
    </source>
</evidence>
<dbReference type="InterPro" id="IPR001401">
    <property type="entry name" value="Dynamin_GTPase"/>
</dbReference>
<dbReference type="EMBL" id="KE747826">
    <property type="protein sequence ID" value="RMZ71188.1"/>
    <property type="molecule type" value="Genomic_DNA"/>
</dbReference>
<dbReference type="GO" id="GO:0005874">
    <property type="term" value="C:microtubule"/>
    <property type="evidence" value="ECO:0007669"/>
    <property type="project" value="TreeGrafter"/>
</dbReference>
<evidence type="ECO:0000256" key="5">
    <source>
        <dbReference type="ARBA" id="ARBA00022723"/>
    </source>
</evidence>
<dbReference type="Pfam" id="PF01031">
    <property type="entry name" value="Dynamin_M"/>
    <property type="match status" value="1"/>
</dbReference>
<feature type="domain" description="GED" evidence="19">
    <location>
        <begin position="1197"/>
        <end position="1290"/>
    </location>
</feature>
<sequence>MPFTSPFGVSTSTPGHGSIILDILPPDRPVLRTISYQYPLKLVAPDPSPPPNYGRKADDGTNQAAPSLVHTVFLLTYGGGIVAGDSIDLDIQLDSNTWLILLTQGSTKIFKTPRPELVSQQHMTVNLKHDAALVYLPDPVQPFAHTAFSQSQVYHLKKEQGSLCVCDWVTSGRSARGENWDMYGYKSRNEVWTIDEAGNKRLLLRDNLILDKHGQTGMPLAARMDNYSVFGTLIVRGPIFTSLSKFFLDEFEALPRIGGRNWGDAVLPELLPHEQRRYERQQREKVDGLIWSAANVRGFVLVKFGSREVQGARNWLRDMIKEEGSVLGRFGERAILESSYPTVKNTGVWKPAAVIAAPSPKPQGRRPTQAQPLGAPTPSRLISVNMSGRLVAGRVSTLARRSPLLTPRFYTTHSLPAGGLLRNAAGLRLVKRRPWPLGSYALHNVPATRSISFARVIPKLVGKFATIGAATGGAVIAGVSYIQYQAGQAGTFALDLFHRTKDGATEFAGGALSTANGFFDQLDKGLKSTKEELEGVQYPEWLQKLLDKNESGGAGGNGGGRGPEEPKQSGAGTAAAGASTAAAFGYAQEDDEDRPQAEKIARDEQMMLLTKKMIEIRGLLQTVGQSDSLTLPSIVVIGSQSSGKSSVLEAIVGHEFLPKGHNMVTRRPIELTLVNTPDAHAEYCEFPALGLGKVTDFSHVQKTLTDLNMAVPARDCVSDDPIQLRIYSPNVPDLSLIDLPGYIQVVSRDQPPQLKEKIAQLCEKYIRAPNVILAISAADVDLANSTALRASRRMDPRGERTIGVITKMDLVDPERGASLLTDQKYALRLGYVGVVCRVPAGAGGSKLFSRGNGNITNAITKNEKAYFGSHPEFSERQELAVGTQNLKKKLMYVLEQTMAGSLKTTSEAIQRELEDARYEFKVQYNERPISAESYLAESLDAFKHSFRGFTEQFGRQQVRDLLKHELDQQVLNLLAQRYWNRPFDDLTVPFPETDPIASLAKAEIGEGHIWQVKLDTSSAALTKLGVGRLATNVVAGAIQAHIDRLITNSRFAAHPFARKAITDASTSILKDLSYDISDELEICIKPYKYRIEVEDNEWAKGRENVTAVLKDELKAVESAVKQLEDQVGGRKRVRDVMSFIDRVRSGQVVLEGDGVGGAGGFSSALLAKGREAVFLRDRIEVLKLRLMAIKSKQCANKKNKYHCPEVFLDAVADKLTTTADLFLDAELLSKFRYIFPRELDARLGRGLSQEEIDRFAKEDPKIKRHLDVVRRKDLLEHVLKEMESLRQLEQREKRMMGRGRDDRDDRDERRKKGWSMF</sequence>
<dbReference type="Proteomes" id="UP000265663">
    <property type="component" value="Unassembled WGS sequence"/>
</dbReference>
<evidence type="ECO:0000256" key="11">
    <source>
        <dbReference type="ARBA" id="ARBA00022989"/>
    </source>
</evidence>
<keyword evidence="12" id="KW-0496">Mitochondrion</keyword>
<dbReference type="SUPFAM" id="SSF52540">
    <property type="entry name" value="P-loop containing nucleoside triphosphate hydrolases"/>
    <property type="match status" value="1"/>
</dbReference>
<evidence type="ECO:0000256" key="1">
    <source>
        <dbReference type="ARBA" id="ARBA00004273"/>
    </source>
</evidence>
<keyword evidence="9" id="KW-0460">Magnesium</keyword>
<keyword evidence="14" id="KW-0472">Membrane</keyword>
<dbReference type="OrthoDB" id="5061070at2759"/>
<organism evidence="21 22">
    <name type="scientific">Pyrenophora seminiperda CCB06</name>
    <dbReference type="NCBI Taxonomy" id="1302712"/>
    <lineage>
        <taxon>Eukaryota</taxon>
        <taxon>Fungi</taxon>
        <taxon>Dikarya</taxon>
        <taxon>Ascomycota</taxon>
        <taxon>Pezizomycotina</taxon>
        <taxon>Dothideomycetes</taxon>
        <taxon>Pleosporomycetidae</taxon>
        <taxon>Pleosporales</taxon>
        <taxon>Pleosporineae</taxon>
        <taxon>Pleosporaceae</taxon>
        <taxon>Pyrenophora</taxon>
    </lineage>
</organism>
<dbReference type="PANTHER" id="PTHR11566">
    <property type="entry name" value="DYNAMIN"/>
    <property type="match status" value="1"/>
</dbReference>
<evidence type="ECO:0000256" key="17">
    <source>
        <dbReference type="ARBA" id="ARBA00048040"/>
    </source>
</evidence>